<accession>A0ACB9TQ23</accession>
<comment type="caution">
    <text evidence="1">The sequence shown here is derived from an EMBL/GenBank/DDBJ whole genome shotgun (WGS) entry which is preliminary data.</text>
</comment>
<protein>
    <submittedName>
        <fullName evidence="1">Chronic myelogenous leukemia tumor antigen 66</fullName>
    </submittedName>
</protein>
<organism evidence="1 2">
    <name type="scientific">Holotrichia oblita</name>
    <name type="common">Chafer beetle</name>
    <dbReference type="NCBI Taxonomy" id="644536"/>
    <lineage>
        <taxon>Eukaryota</taxon>
        <taxon>Metazoa</taxon>
        <taxon>Ecdysozoa</taxon>
        <taxon>Arthropoda</taxon>
        <taxon>Hexapoda</taxon>
        <taxon>Insecta</taxon>
        <taxon>Pterygota</taxon>
        <taxon>Neoptera</taxon>
        <taxon>Endopterygota</taxon>
        <taxon>Coleoptera</taxon>
        <taxon>Polyphaga</taxon>
        <taxon>Scarabaeiformia</taxon>
        <taxon>Scarabaeidae</taxon>
        <taxon>Melolonthinae</taxon>
        <taxon>Holotrichia</taxon>
    </lineage>
</organism>
<dbReference type="EMBL" id="CM043016">
    <property type="protein sequence ID" value="KAI4468901.1"/>
    <property type="molecule type" value="Genomic_DNA"/>
</dbReference>
<evidence type="ECO:0000313" key="2">
    <source>
        <dbReference type="Proteomes" id="UP001056778"/>
    </source>
</evidence>
<name>A0ACB9TQ23_HOLOL</name>
<keyword evidence="2" id="KW-1185">Reference proteome</keyword>
<gene>
    <name evidence="1" type="ORF">MML48_2g00006723</name>
</gene>
<evidence type="ECO:0000313" key="1">
    <source>
        <dbReference type="EMBL" id="KAI4468901.1"/>
    </source>
</evidence>
<reference evidence="1" key="1">
    <citation type="submission" date="2022-04" db="EMBL/GenBank/DDBJ databases">
        <title>Chromosome-scale genome assembly of Holotrichia oblita Faldermann.</title>
        <authorList>
            <person name="Rongchong L."/>
        </authorList>
    </citation>
    <scope>NUCLEOTIDE SEQUENCE</scope>
    <source>
        <strain evidence="1">81SQS9</strain>
    </source>
</reference>
<sequence>MEVVELIPNRQFIDLEFDGYKLSLDETPRWEKVLDAEVARVPLNPDQYSVLHAKIFGLHNHLTGETINGTEFVYFFDKSWSIKKVYIENNLELQVAPVLSIPVGTEGTELEYNASLKFVSENFALFSNGAGWIYVLETGNRTYHHEWKHVAAFDLKDRIKSSFLIQDVRFQKIGNRDEIHCLLHSIEPTINQQYRSILHWIQLEKQDGDNWQIGALQKRISNGTSFIDYAYLEPSCEALYVISDGSFSFCPEGDVSTQTKTTVELKKKYYWTQSHDDIIIKFKIPDQFSMDAMCIDTQPTNLNISYNNQIILAGGLFHKIDNNLTNWSVENNFLEVRLFKETEGFFWESLIPGDNSGEYLVHPNTAADIHEKLAHFCDTHEVMSPSGITFETEQVEDCDFEDDKYLTFQRLSRLTNEITHKVNINSHSLVLTLAQDPNLSPAVALRHDASKQQRKFSACSPDLSYCVVCEAIQHLFIYRQQRRVDSGELRSRTTGRQVRHIAEQHVVKLPGAEILGIYAGDTKLFLLTTNCIYVVIL</sequence>
<proteinExistence type="predicted"/>
<dbReference type="Proteomes" id="UP001056778">
    <property type="component" value="Chromosome 2"/>
</dbReference>